<dbReference type="Pfam" id="PF01529">
    <property type="entry name" value="DHHC"/>
    <property type="match status" value="1"/>
</dbReference>
<keyword evidence="8 10" id="KW-0012">Acyltransferase</keyword>
<feature type="domain" description="Palmitoyltransferase DHHC" evidence="11">
    <location>
        <begin position="128"/>
        <end position="253"/>
    </location>
</feature>
<dbReference type="PROSITE" id="PS50216">
    <property type="entry name" value="DHHC"/>
    <property type="match status" value="1"/>
</dbReference>
<keyword evidence="13" id="KW-1185">Reference proteome</keyword>
<dbReference type="InterPro" id="IPR001594">
    <property type="entry name" value="Palmitoyltrfase_DHHC"/>
</dbReference>
<comment type="similarity">
    <text evidence="10">Belongs to the DHHC palmitoyltransferase family.</text>
</comment>
<organism evidence="12 13">
    <name type="scientific">Paratrimastix pyriformis</name>
    <dbReference type="NCBI Taxonomy" id="342808"/>
    <lineage>
        <taxon>Eukaryota</taxon>
        <taxon>Metamonada</taxon>
        <taxon>Preaxostyla</taxon>
        <taxon>Paratrimastigidae</taxon>
        <taxon>Paratrimastix</taxon>
    </lineage>
</organism>
<evidence type="ECO:0000313" key="12">
    <source>
        <dbReference type="EMBL" id="KAJ4458839.1"/>
    </source>
</evidence>
<dbReference type="EC" id="2.3.1.225" evidence="10"/>
<sequence>MCALPLSGIRPFWFLVLFVDVAALFLLFIPIGSTSGPGRSPFLGLLIASAILGWGLVPIFLASVQCMDPGMLPKRFQFPLDNQTAFLGQPPGTVPQESGDFPLPVSAPSLEFAEASGGAEGGPRIIGGKICPECQIWRPQGTKHCYVCGACIERFDHHCDVIGNCVGSRNHGVFLYFLLSTATACILYAITSGLLIWRPPGFRTFSATSGGITGHPVLFVFLLVTSMLAVLLSLFSCFHMGLICADATTVGIAKQAKEGHPCSGAALRRFCWPRRSRLERPHSDTCLPVRSSALAEAIPPPVFFRQPDEMVHFYAGPQSPRLVV</sequence>
<evidence type="ECO:0000259" key="11">
    <source>
        <dbReference type="Pfam" id="PF01529"/>
    </source>
</evidence>
<comment type="caution">
    <text evidence="12">The sequence shown here is derived from an EMBL/GenBank/DDBJ whole genome shotgun (WGS) entry which is preliminary data.</text>
</comment>
<evidence type="ECO:0000256" key="5">
    <source>
        <dbReference type="ARBA" id="ARBA00023136"/>
    </source>
</evidence>
<keyword evidence="4 10" id="KW-1133">Transmembrane helix</keyword>
<feature type="transmembrane region" description="Helical" evidence="10">
    <location>
        <begin position="173"/>
        <end position="197"/>
    </location>
</feature>
<comment type="catalytic activity">
    <reaction evidence="9 10">
        <text>L-cysteinyl-[protein] + hexadecanoyl-CoA = S-hexadecanoyl-L-cysteinyl-[protein] + CoA</text>
        <dbReference type="Rhea" id="RHEA:36683"/>
        <dbReference type="Rhea" id="RHEA-COMP:10131"/>
        <dbReference type="Rhea" id="RHEA-COMP:11032"/>
        <dbReference type="ChEBI" id="CHEBI:29950"/>
        <dbReference type="ChEBI" id="CHEBI:57287"/>
        <dbReference type="ChEBI" id="CHEBI:57379"/>
        <dbReference type="ChEBI" id="CHEBI:74151"/>
        <dbReference type="EC" id="2.3.1.225"/>
    </reaction>
</comment>
<feature type="transmembrane region" description="Helical" evidence="10">
    <location>
        <begin position="217"/>
        <end position="238"/>
    </location>
</feature>
<evidence type="ECO:0000256" key="2">
    <source>
        <dbReference type="ARBA" id="ARBA00022679"/>
    </source>
</evidence>
<dbReference type="EMBL" id="JAPMOS010000025">
    <property type="protein sequence ID" value="KAJ4458839.1"/>
    <property type="molecule type" value="Genomic_DNA"/>
</dbReference>
<dbReference type="PANTHER" id="PTHR22883:SF43">
    <property type="entry name" value="PALMITOYLTRANSFERASE APP"/>
    <property type="match status" value="1"/>
</dbReference>
<dbReference type="PANTHER" id="PTHR22883">
    <property type="entry name" value="ZINC FINGER DHHC DOMAIN CONTAINING PROTEIN"/>
    <property type="match status" value="1"/>
</dbReference>
<proteinExistence type="inferred from homology"/>
<comment type="domain">
    <text evidence="10">The DHHC domain is required for palmitoyltransferase activity.</text>
</comment>
<protein>
    <recommendedName>
        <fullName evidence="10">Palmitoyltransferase</fullName>
        <ecNumber evidence="10">2.3.1.225</ecNumber>
    </recommendedName>
</protein>
<gene>
    <name evidence="12" type="ORF">PAPYR_5366</name>
</gene>
<evidence type="ECO:0000313" key="13">
    <source>
        <dbReference type="Proteomes" id="UP001141327"/>
    </source>
</evidence>
<evidence type="ECO:0000256" key="7">
    <source>
        <dbReference type="ARBA" id="ARBA00023288"/>
    </source>
</evidence>
<evidence type="ECO:0000256" key="9">
    <source>
        <dbReference type="ARBA" id="ARBA00048048"/>
    </source>
</evidence>
<evidence type="ECO:0000256" key="6">
    <source>
        <dbReference type="ARBA" id="ARBA00023139"/>
    </source>
</evidence>
<keyword evidence="7" id="KW-0449">Lipoprotein</keyword>
<keyword evidence="6" id="KW-0564">Palmitate</keyword>
<feature type="transmembrane region" description="Helical" evidence="10">
    <location>
        <begin position="12"/>
        <end position="31"/>
    </location>
</feature>
<evidence type="ECO:0000256" key="8">
    <source>
        <dbReference type="ARBA" id="ARBA00023315"/>
    </source>
</evidence>
<keyword evidence="5 10" id="KW-0472">Membrane</keyword>
<keyword evidence="2 10" id="KW-0808">Transferase</keyword>
<name>A0ABQ8UNE6_9EUKA</name>
<accession>A0ABQ8UNE6</accession>
<evidence type="ECO:0000256" key="1">
    <source>
        <dbReference type="ARBA" id="ARBA00004127"/>
    </source>
</evidence>
<evidence type="ECO:0000256" key="3">
    <source>
        <dbReference type="ARBA" id="ARBA00022692"/>
    </source>
</evidence>
<keyword evidence="3 10" id="KW-0812">Transmembrane</keyword>
<dbReference type="InterPro" id="IPR039859">
    <property type="entry name" value="PFA4/ZDH16/20/ERF2-like"/>
</dbReference>
<reference evidence="12" key="1">
    <citation type="journal article" date="2022" name="bioRxiv">
        <title>Genomics of Preaxostyla Flagellates Illuminates Evolutionary Transitions and the Path Towards Mitochondrial Loss.</title>
        <authorList>
            <person name="Novak L.V.F."/>
            <person name="Treitli S.C."/>
            <person name="Pyrih J."/>
            <person name="Halakuc P."/>
            <person name="Pipaliya S.V."/>
            <person name="Vacek V."/>
            <person name="Brzon O."/>
            <person name="Soukal P."/>
            <person name="Eme L."/>
            <person name="Dacks J.B."/>
            <person name="Karnkowska A."/>
            <person name="Elias M."/>
            <person name="Hampl V."/>
        </authorList>
    </citation>
    <scope>NUCLEOTIDE SEQUENCE</scope>
    <source>
        <strain evidence="12">RCP-MX</strain>
    </source>
</reference>
<comment type="subcellular location">
    <subcellularLocation>
        <location evidence="1">Endomembrane system</location>
        <topology evidence="1">Multi-pass membrane protein</topology>
    </subcellularLocation>
</comment>
<dbReference type="Proteomes" id="UP001141327">
    <property type="component" value="Unassembled WGS sequence"/>
</dbReference>
<evidence type="ECO:0000256" key="4">
    <source>
        <dbReference type="ARBA" id="ARBA00022989"/>
    </source>
</evidence>
<feature type="transmembrane region" description="Helical" evidence="10">
    <location>
        <begin position="43"/>
        <end position="64"/>
    </location>
</feature>
<evidence type="ECO:0000256" key="10">
    <source>
        <dbReference type="RuleBase" id="RU079119"/>
    </source>
</evidence>